<evidence type="ECO:0000313" key="1">
    <source>
        <dbReference type="EMBL" id="GER04775.1"/>
    </source>
</evidence>
<sequence>MAAMAMPSSSGLQRGAAISGIIAHESLDGYRVLVIDDLLDDPDRMRTEAATAGPYDREPGNYYPGLRAPAPAAYGDFLAGFISHHLAEPLGLSPDTPPLAVQCLFSLVTQAPESLLPIQSIPHFDSSDPGHIAVVHYLFKQDFGGTSFYRHKGTGHDAITSNRARAYQKALAADASRIGLPKPGYMGSDSALFARTAQIAPRYNRAVVYPGCLLHAGDIGAAFGFSSDPLEGRLTITSFLRFPSS</sequence>
<dbReference type="AlphaFoldDB" id="A0A5A7NAU5"/>
<name>A0A5A7NAU5_9PROT</name>
<accession>A0A5A7NAU5</accession>
<dbReference type="RefSeq" id="WP_161760508.1">
    <property type="nucleotide sequence ID" value="NZ_BKCN01000013.1"/>
</dbReference>
<reference evidence="1 2" key="1">
    <citation type="submission" date="2019-09" db="EMBL/GenBank/DDBJ databases">
        <title>NBRP : Genome information of microbial organism related human and environment.</title>
        <authorList>
            <person name="Hattori M."/>
            <person name="Oshima K."/>
            <person name="Inaba H."/>
            <person name="Suda W."/>
            <person name="Sakamoto M."/>
            <person name="Iino T."/>
            <person name="Kitahara M."/>
            <person name="Oshida Y."/>
            <person name="Iida T."/>
            <person name="Kudo T."/>
            <person name="Itoh T."/>
            <person name="Ohkuma M."/>
        </authorList>
    </citation>
    <scope>NUCLEOTIDE SEQUENCE [LARGE SCALE GENOMIC DNA]</scope>
    <source>
        <strain evidence="1 2">Q-1</strain>
    </source>
</reference>
<dbReference type="InterPro" id="IPR045617">
    <property type="entry name" value="DUF6445"/>
</dbReference>
<dbReference type="Proteomes" id="UP000324996">
    <property type="component" value="Unassembled WGS sequence"/>
</dbReference>
<dbReference type="EMBL" id="BKCN01000013">
    <property type="protein sequence ID" value="GER04775.1"/>
    <property type="molecule type" value="Genomic_DNA"/>
</dbReference>
<protein>
    <submittedName>
        <fullName evidence="1">Uncharacterized protein</fullName>
    </submittedName>
</protein>
<dbReference type="Pfam" id="PF20043">
    <property type="entry name" value="DUF6445"/>
    <property type="match status" value="1"/>
</dbReference>
<evidence type="ECO:0000313" key="2">
    <source>
        <dbReference type="Proteomes" id="UP000324996"/>
    </source>
</evidence>
<keyword evidence="2" id="KW-1185">Reference proteome</keyword>
<proteinExistence type="predicted"/>
<gene>
    <name evidence="1" type="ORF">JCM17846_24570</name>
</gene>
<comment type="caution">
    <text evidence="1">The sequence shown here is derived from an EMBL/GenBank/DDBJ whole genome shotgun (WGS) entry which is preliminary data.</text>
</comment>
<organism evidence="1 2">
    <name type="scientific">Iodidimonas nitroreducens</name>
    <dbReference type="NCBI Taxonomy" id="1236968"/>
    <lineage>
        <taxon>Bacteria</taxon>
        <taxon>Pseudomonadati</taxon>
        <taxon>Pseudomonadota</taxon>
        <taxon>Alphaproteobacteria</taxon>
        <taxon>Iodidimonadales</taxon>
        <taxon>Iodidimonadaceae</taxon>
        <taxon>Iodidimonas</taxon>
    </lineage>
</organism>